<comment type="caution">
    <text evidence="2">The sequence shown here is derived from an EMBL/GenBank/DDBJ whole genome shotgun (WGS) entry which is preliminary data.</text>
</comment>
<evidence type="ECO:0000313" key="2">
    <source>
        <dbReference type="EMBL" id="MBK1715832.1"/>
    </source>
</evidence>
<dbReference type="InterPro" id="IPR011990">
    <property type="entry name" value="TPR-like_helical_dom_sf"/>
</dbReference>
<evidence type="ECO:0000313" key="3">
    <source>
        <dbReference type="Proteomes" id="UP001041814"/>
    </source>
</evidence>
<gene>
    <name evidence="2" type="ORF">CKO43_24090</name>
</gene>
<dbReference type="RefSeq" id="WP_200380287.1">
    <property type="nucleotide sequence ID" value="NZ_NRRU01000164.1"/>
</dbReference>
<reference evidence="2" key="1">
    <citation type="submission" date="2017-08" db="EMBL/GenBank/DDBJ databases">
        <authorList>
            <person name="Imhoff J.F."/>
            <person name="Rahn T."/>
            <person name="Kuenzel S."/>
            <person name="Neulinger S.C."/>
        </authorList>
    </citation>
    <scope>NUCLEOTIDE SEQUENCE</scope>
    <source>
        <strain evidence="2">IM 151</strain>
    </source>
</reference>
<feature type="signal peptide" evidence="1">
    <location>
        <begin position="1"/>
        <end position="32"/>
    </location>
</feature>
<dbReference type="EMBL" id="NRRU01000164">
    <property type="protein sequence ID" value="MBK1715832.1"/>
    <property type="molecule type" value="Genomic_DNA"/>
</dbReference>
<dbReference type="Gene3D" id="1.25.40.10">
    <property type="entry name" value="Tetratricopeptide repeat domain"/>
    <property type="match status" value="1"/>
</dbReference>
<name>A0ABS1E4H6_RUBGE</name>
<proteinExistence type="predicted"/>
<dbReference type="Pfam" id="PF13432">
    <property type="entry name" value="TPR_16"/>
    <property type="match status" value="1"/>
</dbReference>
<accession>A0ABS1E4H6</accession>
<sequence>MACPARPSAACRQTGRLAAAVLAATCSLAARAAPAASAPEPALDPVVRSVQAGRLDEARQMMERVLHEHPESAKAHYLDAEILAQQGLFGSAQDELAAAQRLAPGLPFARADDLQSLRAQLERLGGRRPPPPPQAAAAPAPGADDGVLLDLLLAVGSGGLFAWLLMRLW</sequence>
<feature type="non-terminal residue" evidence="2">
    <location>
        <position position="169"/>
    </location>
</feature>
<keyword evidence="1" id="KW-0732">Signal</keyword>
<organism evidence="2 3">
    <name type="scientific">Rubrivivax gelatinosus</name>
    <name type="common">Rhodocyclus gelatinosus</name>
    <name type="synonym">Rhodopseudomonas gelatinosa</name>
    <dbReference type="NCBI Taxonomy" id="28068"/>
    <lineage>
        <taxon>Bacteria</taxon>
        <taxon>Pseudomonadati</taxon>
        <taxon>Pseudomonadota</taxon>
        <taxon>Betaproteobacteria</taxon>
        <taxon>Burkholderiales</taxon>
        <taxon>Sphaerotilaceae</taxon>
        <taxon>Rubrivivax</taxon>
    </lineage>
</organism>
<dbReference type="Proteomes" id="UP001041814">
    <property type="component" value="Unassembled WGS sequence"/>
</dbReference>
<dbReference type="SUPFAM" id="SSF48452">
    <property type="entry name" value="TPR-like"/>
    <property type="match status" value="1"/>
</dbReference>
<evidence type="ECO:0000256" key="1">
    <source>
        <dbReference type="SAM" id="SignalP"/>
    </source>
</evidence>
<feature type="chain" id="PRO_5045600781" description="Tetratricopeptide repeat protein" evidence="1">
    <location>
        <begin position="33"/>
        <end position="169"/>
    </location>
</feature>
<protein>
    <recommendedName>
        <fullName evidence="4">Tetratricopeptide repeat protein</fullName>
    </recommendedName>
</protein>
<reference evidence="2" key="2">
    <citation type="journal article" date="2020" name="Microorganisms">
        <title>Osmotic Adaptation and Compatible Solute Biosynthesis of Phototrophic Bacteria as Revealed from Genome Analyses.</title>
        <authorList>
            <person name="Imhoff J.F."/>
            <person name="Rahn T."/>
            <person name="Kunzel S."/>
            <person name="Keller A."/>
            <person name="Neulinger S.C."/>
        </authorList>
    </citation>
    <scope>NUCLEOTIDE SEQUENCE</scope>
    <source>
        <strain evidence="2">IM 151</strain>
    </source>
</reference>
<keyword evidence="3" id="KW-1185">Reference proteome</keyword>
<evidence type="ECO:0008006" key="4">
    <source>
        <dbReference type="Google" id="ProtNLM"/>
    </source>
</evidence>